<accession>A0A3G9JE69</accession>
<dbReference type="SUPFAM" id="SSF56059">
    <property type="entry name" value="Glutathione synthetase ATP-binding domain-like"/>
    <property type="match status" value="1"/>
</dbReference>
<sequence length="406" mass="45579">MAVSQFRFILGIMISEQPTRSAEYAEAPLAMPEDAFCRGLCQLGRTLGILVFLFDTTSSFNAAQITGYSLRKGVWSRGSFPLPDVVYDRSLHRSSAQYSRHRKMLDELKEVHSFFPFSSTLPGKWEVYTAIRDNEQLAASLPPTYLYEDEDQLALLELQHPTGLFLKPSAGTHGKGAIRLRRYPGGWEIDGRSRSNELIHEQFTNWNTAARFLARFVHTSTSIIQPYLQLTDMNGNAFDIRALIQKDDRSRWLFTGAALREGSQGSVTSNLSGGGHAEAALEALTERFGFDVASRLLAKVRRISEKVAPLLEQHFGRLAELGLDFGVEPSGKLWLLEANAKPGRLSMNTDKRAARLALLRPLQYATLLAARRSPMLFNNDSSLLQHRDAAKAAKRIQRRYVQEVHP</sequence>
<dbReference type="Proteomes" id="UP000275368">
    <property type="component" value="Chromosome"/>
</dbReference>
<dbReference type="RefSeq" id="WP_125658087.1">
    <property type="nucleotide sequence ID" value="NZ_AP019308.1"/>
</dbReference>
<dbReference type="PROSITE" id="PS50975">
    <property type="entry name" value="ATP_GRASP"/>
    <property type="match status" value="1"/>
</dbReference>
<dbReference type="InterPro" id="IPR026838">
    <property type="entry name" value="YheC/D"/>
</dbReference>
<name>A0A3G9JE69_9BACL</name>
<gene>
    <name evidence="1" type="ORF">Back11_28390</name>
</gene>
<dbReference type="InterPro" id="IPR011761">
    <property type="entry name" value="ATP-grasp"/>
</dbReference>
<organism evidence="1 2">
    <name type="scientific">Paenibacillus baekrokdamisoli</name>
    <dbReference type="NCBI Taxonomy" id="1712516"/>
    <lineage>
        <taxon>Bacteria</taxon>
        <taxon>Bacillati</taxon>
        <taxon>Bacillota</taxon>
        <taxon>Bacilli</taxon>
        <taxon>Bacillales</taxon>
        <taxon>Paenibacillaceae</taxon>
        <taxon>Paenibacillus</taxon>
    </lineage>
</organism>
<proteinExistence type="predicted"/>
<keyword evidence="2" id="KW-1185">Reference proteome</keyword>
<dbReference type="GO" id="GO:0005524">
    <property type="term" value="F:ATP binding"/>
    <property type="evidence" value="ECO:0007669"/>
    <property type="project" value="UniProtKB-UniRule"/>
</dbReference>
<dbReference type="GO" id="GO:0046872">
    <property type="term" value="F:metal ion binding"/>
    <property type="evidence" value="ECO:0007669"/>
    <property type="project" value="InterPro"/>
</dbReference>
<dbReference type="EMBL" id="AP019308">
    <property type="protein sequence ID" value="BBH21494.1"/>
    <property type="molecule type" value="Genomic_DNA"/>
</dbReference>
<reference evidence="1 2" key="1">
    <citation type="submission" date="2018-11" db="EMBL/GenBank/DDBJ databases">
        <title>Complete genome sequence of Paenibacillus baekrokdamisoli strain KCTC 33723.</title>
        <authorList>
            <person name="Kang S.W."/>
            <person name="Lee K.C."/>
            <person name="Kim K.K."/>
            <person name="Kim J.S."/>
            <person name="Kim D.S."/>
            <person name="Ko S.H."/>
            <person name="Yang S.H."/>
            <person name="Lee J.S."/>
        </authorList>
    </citation>
    <scope>NUCLEOTIDE SEQUENCE [LARGE SCALE GENOMIC DNA]</scope>
    <source>
        <strain evidence="1 2">KCTC 33723</strain>
    </source>
</reference>
<dbReference type="Pfam" id="PF14398">
    <property type="entry name" value="ATPgrasp_YheCD"/>
    <property type="match status" value="1"/>
</dbReference>
<dbReference type="OrthoDB" id="7869153at2"/>
<dbReference type="AlphaFoldDB" id="A0A3G9JE69"/>
<evidence type="ECO:0000313" key="1">
    <source>
        <dbReference type="EMBL" id="BBH21494.1"/>
    </source>
</evidence>
<dbReference type="KEGG" id="pbk:Back11_28390"/>
<evidence type="ECO:0000313" key="2">
    <source>
        <dbReference type="Proteomes" id="UP000275368"/>
    </source>
</evidence>
<dbReference type="Gene3D" id="3.30.470.20">
    <property type="entry name" value="ATP-grasp fold, B domain"/>
    <property type="match status" value="1"/>
</dbReference>
<protein>
    <submittedName>
        <fullName evidence="1">Uncharacterized protein</fullName>
    </submittedName>
</protein>